<sequence>MRPLLALLLMASLSWPLSTNAFTSGLFQLLKVGGESKTSEQTTTTPANMRMDLVVEAETYTPHFYRGRAEPVAGAIMRLVALPEDTTAVVKYRWQVGGKTISEDSQTIRVTAPSGVNEVVVDVSALDKNGNVAGRTTNYVPLSTPSLSFYEVNPLRGVSAIAITSNLTLIGDEVTVHSEPYFINSLSLTNVIGEWNTGQLNNVPNDDWSTMTILRTNDVSSTRVTLQGSNPSTLTETFGGSFILEI</sequence>
<evidence type="ECO:0000313" key="2">
    <source>
        <dbReference type="EMBL" id="OGG85572.1"/>
    </source>
</evidence>
<feature type="signal peptide" evidence="1">
    <location>
        <begin position="1"/>
        <end position="21"/>
    </location>
</feature>
<dbReference type="STRING" id="1798531.A2392_02240"/>
<name>A0A1F6FI88_9BACT</name>
<accession>A0A1F6FI88</accession>
<comment type="caution">
    <text evidence="2">The sequence shown here is derived from an EMBL/GenBank/DDBJ whole genome shotgun (WGS) entry which is preliminary data.</text>
</comment>
<dbReference type="Proteomes" id="UP000177395">
    <property type="component" value="Unassembled WGS sequence"/>
</dbReference>
<dbReference type="AlphaFoldDB" id="A0A1F6FI88"/>
<dbReference type="EMBL" id="MFMS01000006">
    <property type="protein sequence ID" value="OGG85572.1"/>
    <property type="molecule type" value="Genomic_DNA"/>
</dbReference>
<organism evidence="2 3">
    <name type="scientific">Candidatus Kaiserbacteria bacterium RIFOXYB1_FULL_46_14</name>
    <dbReference type="NCBI Taxonomy" id="1798531"/>
    <lineage>
        <taxon>Bacteria</taxon>
        <taxon>Candidatus Kaiseribacteriota</taxon>
    </lineage>
</organism>
<evidence type="ECO:0000256" key="1">
    <source>
        <dbReference type="SAM" id="SignalP"/>
    </source>
</evidence>
<feature type="chain" id="PRO_5009524375" description="PKD domain-containing protein" evidence="1">
    <location>
        <begin position="22"/>
        <end position="246"/>
    </location>
</feature>
<gene>
    <name evidence="2" type="ORF">A2392_02240</name>
</gene>
<evidence type="ECO:0008006" key="4">
    <source>
        <dbReference type="Google" id="ProtNLM"/>
    </source>
</evidence>
<evidence type="ECO:0000313" key="3">
    <source>
        <dbReference type="Proteomes" id="UP000177395"/>
    </source>
</evidence>
<proteinExistence type="predicted"/>
<keyword evidence="1" id="KW-0732">Signal</keyword>
<reference evidence="2 3" key="1">
    <citation type="journal article" date="2016" name="Nat. Commun.">
        <title>Thousands of microbial genomes shed light on interconnected biogeochemical processes in an aquifer system.</title>
        <authorList>
            <person name="Anantharaman K."/>
            <person name="Brown C.T."/>
            <person name="Hug L.A."/>
            <person name="Sharon I."/>
            <person name="Castelle C.J."/>
            <person name="Probst A.J."/>
            <person name="Thomas B.C."/>
            <person name="Singh A."/>
            <person name="Wilkins M.J."/>
            <person name="Karaoz U."/>
            <person name="Brodie E.L."/>
            <person name="Williams K.H."/>
            <person name="Hubbard S.S."/>
            <person name="Banfield J.F."/>
        </authorList>
    </citation>
    <scope>NUCLEOTIDE SEQUENCE [LARGE SCALE GENOMIC DNA]</scope>
</reference>
<protein>
    <recommendedName>
        <fullName evidence="4">PKD domain-containing protein</fullName>
    </recommendedName>
</protein>